<dbReference type="Proteomes" id="UP000469558">
    <property type="component" value="Unassembled WGS sequence"/>
</dbReference>
<evidence type="ECO:0000256" key="1">
    <source>
        <dbReference type="SAM" id="MobiDB-lite"/>
    </source>
</evidence>
<dbReference type="PANTHER" id="PTHR11362:SF141">
    <property type="entry name" value="PHOSPHATIDYLETHANOLAMINE-BINDING PROTEIN"/>
    <property type="match status" value="1"/>
</dbReference>
<feature type="chain" id="PRO_5035890524" evidence="2">
    <location>
        <begin position="18"/>
        <end position="280"/>
    </location>
</feature>
<dbReference type="SUPFAM" id="SSF49777">
    <property type="entry name" value="PEBP-like"/>
    <property type="match status" value="1"/>
</dbReference>
<evidence type="ECO:0000256" key="2">
    <source>
        <dbReference type="SAM" id="SignalP"/>
    </source>
</evidence>
<dbReference type="CDD" id="cd00866">
    <property type="entry name" value="PEBP_euk"/>
    <property type="match status" value="1"/>
</dbReference>
<proteinExistence type="predicted"/>
<dbReference type="GO" id="GO:0046578">
    <property type="term" value="P:regulation of Ras protein signal transduction"/>
    <property type="evidence" value="ECO:0007669"/>
    <property type="project" value="TreeGrafter"/>
</dbReference>
<feature type="signal peptide" evidence="2">
    <location>
        <begin position="1"/>
        <end position="17"/>
    </location>
</feature>
<feature type="region of interest" description="Disordered" evidence="1">
    <location>
        <begin position="196"/>
        <end position="220"/>
    </location>
</feature>
<dbReference type="GO" id="GO:0005543">
    <property type="term" value="F:phospholipid binding"/>
    <property type="evidence" value="ECO:0007669"/>
    <property type="project" value="TreeGrafter"/>
</dbReference>
<protein>
    <submittedName>
        <fullName evidence="3">Protein FLOWERING LOCUS T</fullName>
    </submittedName>
</protein>
<dbReference type="Gene3D" id="3.90.280.10">
    <property type="entry name" value="PEBP-like"/>
    <property type="match status" value="1"/>
</dbReference>
<name>A0A8T9C896_9HELO</name>
<evidence type="ECO:0000313" key="4">
    <source>
        <dbReference type="Proteomes" id="UP000469558"/>
    </source>
</evidence>
<dbReference type="EMBL" id="QGMK01000414">
    <property type="protein sequence ID" value="TVY81851.1"/>
    <property type="molecule type" value="Genomic_DNA"/>
</dbReference>
<gene>
    <name evidence="3" type="primary">FT</name>
    <name evidence="3" type="ORF">LSUE1_G004872</name>
</gene>
<organism evidence="3 4">
    <name type="scientific">Lachnellula suecica</name>
    <dbReference type="NCBI Taxonomy" id="602035"/>
    <lineage>
        <taxon>Eukaryota</taxon>
        <taxon>Fungi</taxon>
        <taxon>Dikarya</taxon>
        <taxon>Ascomycota</taxon>
        <taxon>Pezizomycotina</taxon>
        <taxon>Leotiomycetes</taxon>
        <taxon>Helotiales</taxon>
        <taxon>Lachnaceae</taxon>
        <taxon>Lachnellula</taxon>
    </lineage>
</organism>
<dbReference type="GO" id="GO:0030414">
    <property type="term" value="F:peptidase inhibitor activity"/>
    <property type="evidence" value="ECO:0007669"/>
    <property type="project" value="TreeGrafter"/>
</dbReference>
<dbReference type="AlphaFoldDB" id="A0A8T9C896"/>
<accession>A0A8T9C896</accession>
<dbReference type="Pfam" id="PF01161">
    <property type="entry name" value="PBP"/>
    <property type="match status" value="1"/>
</dbReference>
<dbReference type="InterPro" id="IPR008914">
    <property type="entry name" value="PEBP"/>
</dbReference>
<dbReference type="InterPro" id="IPR035810">
    <property type="entry name" value="PEBP_euk"/>
</dbReference>
<evidence type="ECO:0000313" key="3">
    <source>
        <dbReference type="EMBL" id="TVY81851.1"/>
    </source>
</evidence>
<dbReference type="OrthoDB" id="2506647at2759"/>
<comment type="caution">
    <text evidence="3">The sequence shown here is derived from an EMBL/GenBank/DDBJ whole genome shotgun (WGS) entry which is preliminary data.</text>
</comment>
<keyword evidence="2" id="KW-0732">Signal</keyword>
<sequence>MLSSSLIAVAFAGAATAFTPVGFEPASTNNLTVAFGNTLAINGVNLPKAEVQTAPTVGTTEKLVGTYTLMMVDPDIPPATAGGATSELLHWMQSDLVSANTTTTIGGMKVFELINPTNTTAFASYIGPAPPNKSPTTHRYTQLLLNTTGSSSALTSLKAAGVSRANFSAVNVVKNAGLSVLFGNSFNVSAATNTTAGAASGTNGTTTASGTAKASGTAAKASTSTAVRTTSVAGATVTAAAGNSTTASPAQSTGGVAGRTSGNEAIFAGLGAIAAAVIIL</sequence>
<keyword evidence="4" id="KW-1185">Reference proteome</keyword>
<dbReference type="PANTHER" id="PTHR11362">
    <property type="entry name" value="PHOSPHATIDYLETHANOLAMINE-BINDING PROTEIN"/>
    <property type="match status" value="1"/>
</dbReference>
<reference evidence="3 4" key="1">
    <citation type="submission" date="2018-05" db="EMBL/GenBank/DDBJ databases">
        <title>Genome sequencing and assembly of the regulated plant pathogen Lachnellula willkommii and related sister species for the development of diagnostic species identification markers.</title>
        <authorList>
            <person name="Giroux E."/>
            <person name="Bilodeau G."/>
        </authorList>
    </citation>
    <scope>NUCLEOTIDE SEQUENCE [LARGE SCALE GENOMIC DNA]</scope>
    <source>
        <strain evidence="3 4">CBS 268.59</strain>
    </source>
</reference>
<dbReference type="InterPro" id="IPR036610">
    <property type="entry name" value="PEBP-like_sf"/>
</dbReference>
<dbReference type="GO" id="GO:0030162">
    <property type="term" value="P:regulation of proteolysis"/>
    <property type="evidence" value="ECO:0007669"/>
    <property type="project" value="TreeGrafter"/>
</dbReference>